<dbReference type="PANTHER" id="PTHR15683">
    <property type="entry name" value="SCAFFOLD ATTACHMENT FACTOR B-RELATED"/>
    <property type="match status" value="1"/>
</dbReference>
<keyword evidence="5" id="KW-1185">Reference proteome</keyword>
<reference evidence="6" key="1">
    <citation type="submission" date="2022-11" db="UniProtKB">
        <authorList>
            <consortium name="WormBaseParasite"/>
        </authorList>
    </citation>
    <scope>IDENTIFICATION</scope>
</reference>
<evidence type="ECO:0000256" key="2">
    <source>
        <dbReference type="ARBA" id="ARBA00022884"/>
    </source>
</evidence>
<dbReference type="SMART" id="SM00513">
    <property type="entry name" value="SAP"/>
    <property type="match status" value="1"/>
</dbReference>
<evidence type="ECO:0000256" key="3">
    <source>
        <dbReference type="ARBA" id="ARBA00023242"/>
    </source>
</evidence>
<feature type="domain" description="SAP" evidence="4">
    <location>
        <begin position="9"/>
        <end position="43"/>
    </location>
</feature>
<dbReference type="InterPro" id="IPR051738">
    <property type="entry name" value="SAF_Modulators"/>
</dbReference>
<dbReference type="Gene3D" id="1.10.720.30">
    <property type="entry name" value="SAP domain"/>
    <property type="match status" value="1"/>
</dbReference>
<dbReference type="Pfam" id="PF02037">
    <property type="entry name" value="SAP"/>
    <property type="match status" value="1"/>
</dbReference>
<sequence>MATTESKLLADLRVIDLRQELEKRGLDKNGVKAVLMERLEAGCKPAHERREITGFPILAAPANPGLHNPASLFSLRLWLERAAFSHA</sequence>
<dbReference type="GO" id="GO:0050684">
    <property type="term" value="P:regulation of mRNA processing"/>
    <property type="evidence" value="ECO:0007669"/>
    <property type="project" value="TreeGrafter"/>
</dbReference>
<evidence type="ECO:0000313" key="6">
    <source>
        <dbReference type="WBParaSite" id="PSAMB.scaffold1244size33878.g11973.t1"/>
    </source>
</evidence>
<comment type="subcellular location">
    <subcellularLocation>
        <location evidence="1">Nucleus</location>
    </subcellularLocation>
</comment>
<organism evidence="5 6">
    <name type="scientific">Plectus sambesii</name>
    <dbReference type="NCBI Taxonomy" id="2011161"/>
    <lineage>
        <taxon>Eukaryota</taxon>
        <taxon>Metazoa</taxon>
        <taxon>Ecdysozoa</taxon>
        <taxon>Nematoda</taxon>
        <taxon>Chromadorea</taxon>
        <taxon>Plectida</taxon>
        <taxon>Plectina</taxon>
        <taxon>Plectoidea</taxon>
        <taxon>Plectidae</taxon>
        <taxon>Plectus</taxon>
    </lineage>
</organism>
<dbReference type="Proteomes" id="UP000887566">
    <property type="component" value="Unplaced"/>
</dbReference>
<keyword evidence="2" id="KW-0694">RNA-binding</keyword>
<evidence type="ECO:0000256" key="1">
    <source>
        <dbReference type="ARBA" id="ARBA00004123"/>
    </source>
</evidence>
<dbReference type="SUPFAM" id="SSF68906">
    <property type="entry name" value="SAP domain"/>
    <property type="match status" value="1"/>
</dbReference>
<proteinExistence type="predicted"/>
<accession>A0A914UTM0</accession>
<dbReference type="GO" id="GO:0006357">
    <property type="term" value="P:regulation of transcription by RNA polymerase II"/>
    <property type="evidence" value="ECO:0007669"/>
    <property type="project" value="TreeGrafter"/>
</dbReference>
<dbReference type="GO" id="GO:0005634">
    <property type="term" value="C:nucleus"/>
    <property type="evidence" value="ECO:0007669"/>
    <property type="project" value="UniProtKB-SubCell"/>
</dbReference>
<dbReference type="PANTHER" id="PTHR15683:SF8">
    <property type="entry name" value="SCAFFOLD ATTACHMENT FACTOR B, ISOFORM B"/>
    <property type="match status" value="1"/>
</dbReference>
<evidence type="ECO:0000259" key="4">
    <source>
        <dbReference type="PROSITE" id="PS50800"/>
    </source>
</evidence>
<dbReference type="WBParaSite" id="PSAMB.scaffold1244size33878.g11973.t1">
    <property type="protein sequence ID" value="PSAMB.scaffold1244size33878.g11973.t1"/>
    <property type="gene ID" value="PSAMB.scaffold1244size33878.g11973"/>
</dbReference>
<dbReference type="GO" id="GO:0003723">
    <property type="term" value="F:RNA binding"/>
    <property type="evidence" value="ECO:0007669"/>
    <property type="project" value="UniProtKB-KW"/>
</dbReference>
<evidence type="ECO:0000313" key="5">
    <source>
        <dbReference type="Proteomes" id="UP000887566"/>
    </source>
</evidence>
<dbReference type="InterPro" id="IPR036361">
    <property type="entry name" value="SAP_dom_sf"/>
</dbReference>
<name>A0A914UTM0_9BILA</name>
<dbReference type="GO" id="GO:0043565">
    <property type="term" value="F:sequence-specific DNA binding"/>
    <property type="evidence" value="ECO:0007669"/>
    <property type="project" value="TreeGrafter"/>
</dbReference>
<keyword evidence="3" id="KW-0539">Nucleus</keyword>
<dbReference type="PROSITE" id="PS50800">
    <property type="entry name" value="SAP"/>
    <property type="match status" value="1"/>
</dbReference>
<dbReference type="AlphaFoldDB" id="A0A914UTM0"/>
<protein>
    <submittedName>
        <fullName evidence="6">SAP domain-containing protein</fullName>
    </submittedName>
</protein>
<dbReference type="InterPro" id="IPR003034">
    <property type="entry name" value="SAP_dom"/>
</dbReference>